<organism evidence="1 2">
    <name type="scientific">Arenimonas caeni</name>
    <dbReference type="NCBI Taxonomy" id="2058085"/>
    <lineage>
        <taxon>Bacteria</taxon>
        <taxon>Pseudomonadati</taxon>
        <taxon>Pseudomonadota</taxon>
        <taxon>Gammaproteobacteria</taxon>
        <taxon>Lysobacterales</taxon>
        <taxon>Lysobacteraceae</taxon>
        <taxon>Arenimonas</taxon>
    </lineage>
</organism>
<evidence type="ECO:0000313" key="1">
    <source>
        <dbReference type="EMBL" id="PRH82834.1"/>
    </source>
</evidence>
<reference evidence="1 2" key="1">
    <citation type="submission" date="2018-03" db="EMBL/GenBank/DDBJ databases">
        <title>Arenimonas caeni sp. nov., isolated from activated sludge.</title>
        <authorList>
            <person name="Liu H."/>
        </authorList>
    </citation>
    <scope>NUCLEOTIDE SEQUENCE [LARGE SCALE GENOMIC DNA]</scope>
    <source>
        <strain evidence="2">z29</strain>
    </source>
</reference>
<evidence type="ECO:0008006" key="3">
    <source>
        <dbReference type="Google" id="ProtNLM"/>
    </source>
</evidence>
<sequence>MTMLRFIARLLFKHLARRVATARKPDFTIGEADNPYLLRWYLTPWRDKYKDVPASQRTRWQEFVSRLPNVYLHCFMRSDDDRALHDHPWNWCSFLLAGQYTEVTHEQVDFDLSPGGADYMVVDLEANYMQVARVFSAGALRWHRAEFAHRLMIPEGSQTWTLFFCGWRRRRWGFHCPQGWVPWEQFTDPATQGATVGRGCE</sequence>
<name>A0A2P6M9Y9_9GAMM</name>
<dbReference type="OrthoDB" id="950196at2"/>
<evidence type="ECO:0000313" key="2">
    <source>
        <dbReference type="Proteomes" id="UP000241736"/>
    </source>
</evidence>
<dbReference type="Proteomes" id="UP000241736">
    <property type="component" value="Unassembled WGS sequence"/>
</dbReference>
<proteinExistence type="predicted"/>
<keyword evidence="2" id="KW-1185">Reference proteome</keyword>
<dbReference type="EMBL" id="PVLF01000005">
    <property type="protein sequence ID" value="PRH82834.1"/>
    <property type="molecule type" value="Genomic_DNA"/>
</dbReference>
<comment type="caution">
    <text evidence="1">The sequence shown here is derived from an EMBL/GenBank/DDBJ whole genome shotgun (WGS) entry which is preliminary data.</text>
</comment>
<protein>
    <recommendedName>
        <fullName evidence="3">Cysteine dioxygenase</fullName>
    </recommendedName>
</protein>
<accession>A0A2P6M9Y9</accession>
<gene>
    <name evidence="1" type="ORF">C6N40_06410</name>
</gene>
<dbReference type="AlphaFoldDB" id="A0A2P6M9Y9"/>